<protein>
    <submittedName>
        <fullName evidence="1">Uncharacterized protein</fullName>
    </submittedName>
</protein>
<dbReference type="PROSITE" id="PS51257">
    <property type="entry name" value="PROKAR_LIPOPROTEIN"/>
    <property type="match status" value="1"/>
</dbReference>
<name>A0A8J3TFC0_9ACTN</name>
<keyword evidence="2" id="KW-1185">Reference proteome</keyword>
<accession>A0A8J3TFC0</accession>
<proteinExistence type="predicted"/>
<organism evidence="1 2">
    <name type="scientific">Planosporangium mesophilum</name>
    <dbReference type="NCBI Taxonomy" id="689768"/>
    <lineage>
        <taxon>Bacteria</taxon>
        <taxon>Bacillati</taxon>
        <taxon>Actinomycetota</taxon>
        <taxon>Actinomycetes</taxon>
        <taxon>Micromonosporales</taxon>
        <taxon>Micromonosporaceae</taxon>
        <taxon>Planosporangium</taxon>
    </lineage>
</organism>
<dbReference type="Proteomes" id="UP000599074">
    <property type="component" value="Unassembled WGS sequence"/>
</dbReference>
<evidence type="ECO:0000313" key="2">
    <source>
        <dbReference type="Proteomes" id="UP000599074"/>
    </source>
</evidence>
<reference evidence="1" key="1">
    <citation type="submission" date="2021-01" db="EMBL/GenBank/DDBJ databases">
        <title>Whole genome shotgun sequence of Planosporangium mesophilum NBRC 109066.</title>
        <authorList>
            <person name="Komaki H."/>
            <person name="Tamura T."/>
        </authorList>
    </citation>
    <scope>NUCLEOTIDE SEQUENCE</scope>
    <source>
        <strain evidence="1">NBRC 109066</strain>
    </source>
</reference>
<dbReference type="EMBL" id="BOON01000037">
    <property type="protein sequence ID" value="GII24461.1"/>
    <property type="molecule type" value="Genomic_DNA"/>
</dbReference>
<dbReference type="AlphaFoldDB" id="A0A8J3TFC0"/>
<comment type="caution">
    <text evidence="1">The sequence shown here is derived from an EMBL/GenBank/DDBJ whole genome shotgun (WGS) entry which is preliminary data.</text>
</comment>
<evidence type="ECO:0000313" key="1">
    <source>
        <dbReference type="EMBL" id="GII24461.1"/>
    </source>
</evidence>
<gene>
    <name evidence="1" type="ORF">Pme01_40580</name>
</gene>
<dbReference type="RefSeq" id="WP_168116533.1">
    <property type="nucleotide sequence ID" value="NZ_BOON01000037.1"/>
</dbReference>
<sequence length="68" mass="7794">MKPPQNHPCGKHVAIANPASQIPVWVACAVHRSGPRKLHERFDRIVRLEFHGEEILRLGWVVEYGMLD</sequence>